<evidence type="ECO:0000256" key="7">
    <source>
        <dbReference type="SAM" id="Phobius"/>
    </source>
</evidence>
<dbReference type="Pfam" id="PF03092">
    <property type="entry name" value="BT1"/>
    <property type="match status" value="1"/>
</dbReference>
<comment type="similarity">
    <text evidence="2">Belongs to the major facilitator superfamily. Folate-biopterin transporter (TC 2.A.71) family.</text>
</comment>
<dbReference type="EMBL" id="JACHGW010000001">
    <property type="protein sequence ID" value="MBB6049426.1"/>
    <property type="molecule type" value="Genomic_DNA"/>
</dbReference>
<dbReference type="Proteomes" id="UP000520814">
    <property type="component" value="Unassembled WGS sequence"/>
</dbReference>
<dbReference type="AlphaFoldDB" id="A0A7W9W5V0"/>
<evidence type="ECO:0000256" key="3">
    <source>
        <dbReference type="ARBA" id="ARBA00022448"/>
    </source>
</evidence>
<evidence type="ECO:0000313" key="8">
    <source>
        <dbReference type="EMBL" id="MBB6049426.1"/>
    </source>
</evidence>
<dbReference type="RefSeq" id="WP_184193032.1">
    <property type="nucleotide sequence ID" value="NZ_JACHGW010000001.1"/>
</dbReference>
<feature type="transmembrane region" description="Helical" evidence="7">
    <location>
        <begin position="315"/>
        <end position="336"/>
    </location>
</feature>
<organism evidence="8 9">
    <name type="scientific">Armatimonas rosea</name>
    <dbReference type="NCBI Taxonomy" id="685828"/>
    <lineage>
        <taxon>Bacteria</taxon>
        <taxon>Bacillati</taxon>
        <taxon>Armatimonadota</taxon>
        <taxon>Armatimonadia</taxon>
        <taxon>Armatimonadales</taxon>
        <taxon>Armatimonadaceae</taxon>
        <taxon>Armatimonas</taxon>
    </lineage>
</organism>
<comment type="caution">
    <text evidence="8">The sequence shown here is derived from an EMBL/GenBank/DDBJ whole genome shotgun (WGS) entry which is preliminary data.</text>
</comment>
<sequence>MKNTPVWRIVSYFATIALCFGLATGIAGIPVAFYLKDVLKLSPQEMSRYGALLSIPSYVGFLLGYLRDQWKPLGKHWGDRGYFAVAPPVTAACYLFLASGELSYNRLVTTLLICGVSNGLTGVALGGFMAATARQHAMTGRLTSAFMFINMVPGIIASLAGGWLTTHVRPQHVFFCSAFFSLVLVGLAFWKPVFVAPLEELEPAAEYEAALETLPGLKDQFKSVAFWCAFILVILWNFCPGWGTPVFFQLTNKVKLTQQEFGNYSAIVPGFIMLGTILYSALCRWMSLSRLLWIGTILGIATNGLFLLIHSPLQAYLVAALLGFLLGMANSAFMDLAMRTYLKGREGIAGALVGTGGSIAGVTSDLFGAWLYEKGGFGLALGISTVFTALILVVLPFIPHHIRQPKEGEQGTLSLPATAVAPAT</sequence>
<feature type="transmembrane region" description="Helical" evidence="7">
    <location>
        <begin position="78"/>
        <end position="97"/>
    </location>
</feature>
<comment type="subcellular location">
    <subcellularLocation>
        <location evidence="1">Membrane</location>
        <topology evidence="1">Multi-pass membrane protein</topology>
    </subcellularLocation>
</comment>
<dbReference type="GO" id="GO:0016020">
    <property type="term" value="C:membrane"/>
    <property type="evidence" value="ECO:0007669"/>
    <property type="project" value="UniProtKB-SubCell"/>
</dbReference>
<feature type="transmembrane region" description="Helical" evidence="7">
    <location>
        <begin position="145"/>
        <end position="166"/>
    </location>
</feature>
<keyword evidence="6 7" id="KW-0472">Membrane</keyword>
<feature type="transmembrane region" description="Helical" evidence="7">
    <location>
        <begin position="377"/>
        <end position="398"/>
    </location>
</feature>
<proteinExistence type="inferred from homology"/>
<dbReference type="PANTHER" id="PTHR31585">
    <property type="entry name" value="FOLATE-BIOPTERIN TRANSPORTER 1, CHLOROPLASTIC"/>
    <property type="match status" value="1"/>
</dbReference>
<accession>A0A7W9W5V0</accession>
<evidence type="ECO:0000256" key="6">
    <source>
        <dbReference type="ARBA" id="ARBA00023136"/>
    </source>
</evidence>
<feature type="transmembrane region" description="Helical" evidence="7">
    <location>
        <begin position="47"/>
        <end position="66"/>
    </location>
</feature>
<dbReference type="InterPro" id="IPR039309">
    <property type="entry name" value="BT1"/>
</dbReference>
<evidence type="ECO:0000256" key="2">
    <source>
        <dbReference type="ARBA" id="ARBA00007015"/>
    </source>
</evidence>
<dbReference type="PANTHER" id="PTHR31585:SF0">
    <property type="entry name" value="FOLATE-BIOPTERIN TRANSPORTER 1, CHLOROPLASTIC"/>
    <property type="match status" value="1"/>
</dbReference>
<evidence type="ECO:0000256" key="1">
    <source>
        <dbReference type="ARBA" id="ARBA00004141"/>
    </source>
</evidence>
<feature type="transmembrane region" description="Helical" evidence="7">
    <location>
        <begin position="172"/>
        <end position="190"/>
    </location>
</feature>
<keyword evidence="5 7" id="KW-1133">Transmembrane helix</keyword>
<feature type="transmembrane region" description="Helical" evidence="7">
    <location>
        <begin position="12"/>
        <end position="35"/>
    </location>
</feature>
<gene>
    <name evidence="8" type="ORF">HNQ39_001188</name>
</gene>
<feature type="transmembrane region" description="Helical" evidence="7">
    <location>
        <begin position="109"/>
        <end position="133"/>
    </location>
</feature>
<evidence type="ECO:0000313" key="9">
    <source>
        <dbReference type="Proteomes" id="UP000520814"/>
    </source>
</evidence>
<feature type="transmembrane region" description="Helical" evidence="7">
    <location>
        <begin position="291"/>
        <end position="309"/>
    </location>
</feature>
<feature type="transmembrane region" description="Helical" evidence="7">
    <location>
        <begin position="263"/>
        <end position="282"/>
    </location>
</feature>
<keyword evidence="9" id="KW-1185">Reference proteome</keyword>
<dbReference type="Gene3D" id="1.20.1250.20">
    <property type="entry name" value="MFS general substrate transporter like domains"/>
    <property type="match status" value="2"/>
</dbReference>
<evidence type="ECO:0000256" key="5">
    <source>
        <dbReference type="ARBA" id="ARBA00022989"/>
    </source>
</evidence>
<evidence type="ECO:0000256" key="4">
    <source>
        <dbReference type="ARBA" id="ARBA00022692"/>
    </source>
</evidence>
<feature type="transmembrane region" description="Helical" evidence="7">
    <location>
        <begin position="224"/>
        <end position="243"/>
    </location>
</feature>
<protein>
    <submittedName>
        <fullName evidence="8">MFS family permease</fullName>
    </submittedName>
</protein>
<dbReference type="SUPFAM" id="SSF103473">
    <property type="entry name" value="MFS general substrate transporter"/>
    <property type="match status" value="1"/>
</dbReference>
<keyword evidence="4 7" id="KW-0812">Transmembrane</keyword>
<reference evidence="8 9" key="1">
    <citation type="submission" date="2020-08" db="EMBL/GenBank/DDBJ databases">
        <title>Genomic Encyclopedia of Type Strains, Phase IV (KMG-IV): sequencing the most valuable type-strain genomes for metagenomic binning, comparative biology and taxonomic classification.</title>
        <authorList>
            <person name="Goeker M."/>
        </authorList>
    </citation>
    <scope>NUCLEOTIDE SEQUENCE [LARGE SCALE GENOMIC DNA]</scope>
    <source>
        <strain evidence="8 9">DSM 23562</strain>
    </source>
</reference>
<feature type="transmembrane region" description="Helical" evidence="7">
    <location>
        <begin position="348"/>
        <end position="371"/>
    </location>
</feature>
<dbReference type="InterPro" id="IPR036259">
    <property type="entry name" value="MFS_trans_sf"/>
</dbReference>
<name>A0A7W9W5V0_ARMRO</name>
<keyword evidence="3" id="KW-0813">Transport</keyword>